<protein>
    <submittedName>
        <fullName evidence="1">Multidrug efflux pump subunit AcrA (Membrane-fusion protein)</fullName>
    </submittedName>
</protein>
<evidence type="ECO:0000313" key="2">
    <source>
        <dbReference type="Proteomes" id="UP000528964"/>
    </source>
</evidence>
<proteinExistence type="predicted"/>
<keyword evidence="2" id="KW-1185">Reference proteome</keyword>
<accession>A0A7W6CVG8</accession>
<sequence>MPEIEGAWERCIELAKRVGNADIQLRALWGLVYYLIYSGRHLEALSPLDRFAEVATREDAAALPDGERLRALAEFQAGELKAAHRRLEALARGHHASSPRVKLGRFHFDLTVGIRSTRSLTFWLLGFPDQAAQAAAESVGIAQSIEHGMSVANSLVASALLVALWRGDLDETDKYLALLDDTVRRNDIWIWRPLGRTLTAWAATERRSPGSIETLRSSIAELAGGRFLIRVPFYRSVLAEALATNGQLVEAQRVIAAAEAGVETQREGWCRPEVLRVAGVVRMRGGDTDGATRLFARAMADAEAIGAKSWQLRIAVSMMEMGLQPDATERLERLYRQFDEGFSTRDLARASALLSSVRTSLPMGKRSDRS</sequence>
<evidence type="ECO:0000313" key="1">
    <source>
        <dbReference type="EMBL" id="MBB3971841.1"/>
    </source>
</evidence>
<comment type="caution">
    <text evidence="1">The sequence shown here is derived from an EMBL/GenBank/DDBJ whole genome shotgun (WGS) entry which is preliminary data.</text>
</comment>
<name>A0A7W6CVG8_9HYPH</name>
<dbReference type="PANTHER" id="PTHR47691:SF3">
    <property type="entry name" value="HTH-TYPE TRANSCRIPTIONAL REGULATOR RV0890C-RELATED"/>
    <property type="match status" value="1"/>
</dbReference>
<reference evidence="1 2" key="1">
    <citation type="submission" date="2020-08" db="EMBL/GenBank/DDBJ databases">
        <title>Genomic Encyclopedia of Type Strains, Phase IV (KMG-IV): sequencing the most valuable type-strain genomes for metagenomic binning, comparative biology and taxonomic classification.</title>
        <authorList>
            <person name="Goeker M."/>
        </authorList>
    </citation>
    <scope>NUCLEOTIDE SEQUENCE [LARGE SCALE GENOMIC DNA]</scope>
    <source>
        <strain evidence="1 2">DSM 25481</strain>
    </source>
</reference>
<dbReference type="PANTHER" id="PTHR47691">
    <property type="entry name" value="REGULATOR-RELATED"/>
    <property type="match status" value="1"/>
</dbReference>
<dbReference type="Proteomes" id="UP000528964">
    <property type="component" value="Unassembled WGS sequence"/>
</dbReference>
<dbReference type="RefSeq" id="WP_183393685.1">
    <property type="nucleotide sequence ID" value="NZ_JACIDR010000001.1"/>
</dbReference>
<organism evidence="1 2">
    <name type="scientific">Hansschlegelia beijingensis</name>
    <dbReference type="NCBI Taxonomy" id="1133344"/>
    <lineage>
        <taxon>Bacteria</taxon>
        <taxon>Pseudomonadati</taxon>
        <taxon>Pseudomonadota</taxon>
        <taxon>Alphaproteobacteria</taxon>
        <taxon>Hyphomicrobiales</taxon>
        <taxon>Methylopilaceae</taxon>
        <taxon>Hansschlegelia</taxon>
    </lineage>
</organism>
<dbReference type="AlphaFoldDB" id="A0A7W6CVG8"/>
<dbReference type="EMBL" id="JACIDR010000001">
    <property type="protein sequence ID" value="MBB3971841.1"/>
    <property type="molecule type" value="Genomic_DNA"/>
</dbReference>
<gene>
    <name evidence="1" type="ORF">GGR24_000474</name>
</gene>